<dbReference type="AlphaFoldDB" id="A0A1Y5FAC3"/>
<evidence type="ECO:0008006" key="4">
    <source>
        <dbReference type="Google" id="ProtNLM"/>
    </source>
</evidence>
<keyword evidence="1" id="KW-0732">Signal</keyword>
<feature type="chain" id="PRO_5012599289" description="Outer membrane efflux protein" evidence="1">
    <location>
        <begin position="20"/>
        <end position="480"/>
    </location>
</feature>
<gene>
    <name evidence="2" type="ORF">A9Q84_03850</name>
</gene>
<protein>
    <recommendedName>
        <fullName evidence="4">Outer membrane efflux protein</fullName>
    </recommendedName>
</protein>
<organism evidence="2 3">
    <name type="scientific">Halobacteriovorax marinus</name>
    <dbReference type="NCBI Taxonomy" id="97084"/>
    <lineage>
        <taxon>Bacteria</taxon>
        <taxon>Pseudomonadati</taxon>
        <taxon>Bdellovibrionota</taxon>
        <taxon>Bacteriovoracia</taxon>
        <taxon>Bacteriovoracales</taxon>
        <taxon>Halobacteriovoraceae</taxon>
        <taxon>Halobacteriovorax</taxon>
    </lineage>
</organism>
<dbReference type="SUPFAM" id="SSF56954">
    <property type="entry name" value="Outer membrane efflux proteins (OEP)"/>
    <property type="match status" value="1"/>
</dbReference>
<dbReference type="InterPro" id="IPR010131">
    <property type="entry name" value="MdtP/NodT-like"/>
</dbReference>
<feature type="signal peptide" evidence="1">
    <location>
        <begin position="1"/>
        <end position="19"/>
    </location>
</feature>
<evidence type="ECO:0000313" key="2">
    <source>
        <dbReference type="EMBL" id="OUR98556.1"/>
    </source>
</evidence>
<name>A0A1Y5FAC3_9BACT</name>
<proteinExistence type="predicted"/>
<dbReference type="GO" id="GO:0015562">
    <property type="term" value="F:efflux transmembrane transporter activity"/>
    <property type="evidence" value="ECO:0007669"/>
    <property type="project" value="InterPro"/>
</dbReference>
<sequence>MKPIMTLFSLLLLNQMVLAQPTVTLTEELIKEQVETAAPNTLAIEASFLAVDLQRQAFEDGFDLTLNGSSSYTRTSEKSFSTQMPVTSPTKAYKLGVVKPLDSGMSIGVNTFSEQITNSLVKNGTKTGFGIEFSMDLYKNFLGRLTKAQRNLLQGSTKRAGLEKKIQNKAFYQSLRKVYWSLVANSEQRKISESLLNLALRQMKDAKKRYKNKIADIGEVARYESQVADRRAGIISLDYQKELLNQNIKTLLPELSDKNIVLGSYSVENTAKQLFKCTAKIQKFIEPPMHYTYYDEVLSSLQDEYSHQRKITDSYSNVSVEFTSEMQRMGKAPGYSNSWDKFSEEGRNAYSAGVQFVIPLGGSHKKSQKLQQVLEQKRYISQKEEIVGKVNSYHTQVIRNIFLLQKVMAQEKINSSKLEISLKETTKKYNQARLSVRDLIQDQNAYSSSKLLQIQSQLTIITTLLDYFSVYTEIPCEMNN</sequence>
<dbReference type="EMBL" id="MAAO01000004">
    <property type="protein sequence ID" value="OUR98556.1"/>
    <property type="molecule type" value="Genomic_DNA"/>
</dbReference>
<dbReference type="PANTHER" id="PTHR30203">
    <property type="entry name" value="OUTER MEMBRANE CATION EFFLUX PROTEIN"/>
    <property type="match status" value="1"/>
</dbReference>
<evidence type="ECO:0000313" key="3">
    <source>
        <dbReference type="Proteomes" id="UP000196531"/>
    </source>
</evidence>
<reference evidence="3" key="1">
    <citation type="journal article" date="2017" name="Proc. Natl. Acad. Sci. U.S.A.">
        <title>Simulation of Deepwater Horizon oil plume reveals substrate specialization within a complex community of hydrocarbon-degraders.</title>
        <authorList>
            <person name="Hu P."/>
            <person name="Dubinsky E.A."/>
            <person name="Probst A.J."/>
            <person name="Wang J."/>
            <person name="Sieber C.M.K."/>
            <person name="Tom L.M."/>
            <person name="Gardinali P."/>
            <person name="Banfield J.F."/>
            <person name="Atlas R.M."/>
            <person name="Andersen G.L."/>
        </authorList>
    </citation>
    <scope>NUCLEOTIDE SEQUENCE [LARGE SCALE GENOMIC DNA]</scope>
</reference>
<accession>A0A1Y5FAC3</accession>
<evidence type="ECO:0000256" key="1">
    <source>
        <dbReference type="SAM" id="SignalP"/>
    </source>
</evidence>
<dbReference type="Proteomes" id="UP000196531">
    <property type="component" value="Unassembled WGS sequence"/>
</dbReference>
<comment type="caution">
    <text evidence="2">The sequence shown here is derived from an EMBL/GenBank/DDBJ whole genome shotgun (WGS) entry which is preliminary data.</text>
</comment>
<dbReference type="Gene3D" id="1.20.1600.10">
    <property type="entry name" value="Outer membrane efflux proteins (OEP)"/>
    <property type="match status" value="2"/>
</dbReference>